<protein>
    <recommendedName>
        <fullName evidence="11">Transcription factor domain-containing protein</fullName>
    </recommendedName>
</protein>
<evidence type="ECO:0000256" key="4">
    <source>
        <dbReference type="ARBA" id="ARBA00023015"/>
    </source>
</evidence>
<evidence type="ECO:0000256" key="2">
    <source>
        <dbReference type="ARBA" id="ARBA00022723"/>
    </source>
</evidence>
<dbReference type="GO" id="GO:0005634">
    <property type="term" value="C:nucleus"/>
    <property type="evidence" value="ECO:0007669"/>
    <property type="project" value="UniProtKB-SubCell"/>
</dbReference>
<sequence length="353" mass="39418">MIIFLYRPSPQVPQPSVRASELCYEAAVYNIQEQRKMIDNRTMDITWIFVQQIFMLTNALLWTISIPQIREQHARKEVEGHLDNALQSLMLCSERWPGTDAATRLYEKLVIATLKSYGDESEALSVTYSNSTKASSLSPFIGRPSQSPISTPSTTTYSVPKPPGSISSYGYAIESPQSQPDDLSPQPAVSSTHYHRIASSSSPNLKHPLDAPLYQSSPNFQDVSYNTEDATYGLFPDGVPDLLSWNPGYIANPSNTRRISSLGFDAFQFDTLLAQQQQHQGPLDYLQQYDYHPRSGSLSQEQQMELMDTLETTGIEYMDGYLEQSAAYLNSALGPKPDLMAYQNEVSINLGEG</sequence>
<dbReference type="GO" id="GO:0046872">
    <property type="term" value="F:metal ion binding"/>
    <property type="evidence" value="ECO:0007669"/>
    <property type="project" value="UniProtKB-KW"/>
</dbReference>
<evidence type="ECO:0000256" key="1">
    <source>
        <dbReference type="ARBA" id="ARBA00004123"/>
    </source>
</evidence>
<dbReference type="GO" id="GO:0043565">
    <property type="term" value="F:sequence-specific DNA binding"/>
    <property type="evidence" value="ECO:0007669"/>
    <property type="project" value="TreeGrafter"/>
</dbReference>
<keyword evidence="3" id="KW-0862">Zinc</keyword>
<gene>
    <name evidence="9" type="ORF">FGG08_004789</name>
</gene>
<feature type="region of interest" description="Disordered" evidence="8">
    <location>
        <begin position="137"/>
        <end position="206"/>
    </location>
</feature>
<dbReference type="PANTHER" id="PTHR47782">
    <property type="entry name" value="ZN(II)2CYS6 TRANSCRIPTION FACTOR (EUROFUNG)-RELATED"/>
    <property type="match status" value="1"/>
</dbReference>
<feature type="compositionally biased region" description="Polar residues" evidence="8">
    <location>
        <begin position="188"/>
        <end position="204"/>
    </location>
</feature>
<keyword evidence="4" id="KW-0805">Transcription regulation</keyword>
<keyword evidence="6" id="KW-0804">Transcription</keyword>
<keyword evidence="2" id="KW-0479">Metal-binding</keyword>
<dbReference type="PANTHER" id="PTHR47782:SF8">
    <property type="entry name" value="ZN(II)2CYS6 TRANSCRIPTION FACTOR (EUROFUNG)"/>
    <property type="match status" value="1"/>
</dbReference>
<evidence type="ECO:0008006" key="11">
    <source>
        <dbReference type="Google" id="ProtNLM"/>
    </source>
</evidence>
<proteinExistence type="predicted"/>
<comment type="subcellular location">
    <subcellularLocation>
        <location evidence="1">Nucleus</location>
    </subcellularLocation>
</comment>
<evidence type="ECO:0000256" key="6">
    <source>
        <dbReference type="ARBA" id="ARBA00023163"/>
    </source>
</evidence>
<evidence type="ECO:0000256" key="5">
    <source>
        <dbReference type="ARBA" id="ARBA00023125"/>
    </source>
</evidence>
<name>A0A9P8L2E3_9PEZI</name>
<dbReference type="InterPro" id="IPR052202">
    <property type="entry name" value="Yeast_MetPath_Reg"/>
</dbReference>
<accession>A0A9P8L2E3</accession>
<feature type="compositionally biased region" description="Low complexity" evidence="8">
    <location>
        <begin position="175"/>
        <end position="187"/>
    </location>
</feature>
<evidence type="ECO:0000313" key="10">
    <source>
        <dbReference type="Proteomes" id="UP000698800"/>
    </source>
</evidence>
<keyword evidence="5" id="KW-0238">DNA-binding</keyword>
<evidence type="ECO:0000256" key="7">
    <source>
        <dbReference type="ARBA" id="ARBA00023242"/>
    </source>
</evidence>
<dbReference type="AlphaFoldDB" id="A0A9P8L2E3"/>
<feature type="compositionally biased region" description="Low complexity" evidence="8">
    <location>
        <begin position="144"/>
        <end position="159"/>
    </location>
</feature>
<evidence type="ECO:0000256" key="3">
    <source>
        <dbReference type="ARBA" id="ARBA00022833"/>
    </source>
</evidence>
<keyword evidence="10" id="KW-1185">Reference proteome</keyword>
<dbReference type="CDD" id="cd12148">
    <property type="entry name" value="fungal_TF_MHR"/>
    <property type="match status" value="1"/>
</dbReference>
<dbReference type="OrthoDB" id="5416384at2759"/>
<reference evidence="9" key="1">
    <citation type="submission" date="2021-03" db="EMBL/GenBank/DDBJ databases">
        <title>Comparative genomics and phylogenomic investigation of the class Geoglossomycetes provide insights into ecological specialization and systematics.</title>
        <authorList>
            <person name="Melie T."/>
            <person name="Pirro S."/>
            <person name="Miller A.N."/>
            <person name="Quandt A."/>
        </authorList>
    </citation>
    <scope>NUCLEOTIDE SEQUENCE</scope>
    <source>
        <strain evidence="9">GBOQ0MN5Z8</strain>
    </source>
</reference>
<evidence type="ECO:0000256" key="8">
    <source>
        <dbReference type="SAM" id="MobiDB-lite"/>
    </source>
</evidence>
<organism evidence="9 10">
    <name type="scientific">Glutinoglossum americanum</name>
    <dbReference type="NCBI Taxonomy" id="1670608"/>
    <lineage>
        <taxon>Eukaryota</taxon>
        <taxon>Fungi</taxon>
        <taxon>Dikarya</taxon>
        <taxon>Ascomycota</taxon>
        <taxon>Pezizomycotina</taxon>
        <taxon>Geoglossomycetes</taxon>
        <taxon>Geoglossales</taxon>
        <taxon>Geoglossaceae</taxon>
        <taxon>Glutinoglossum</taxon>
    </lineage>
</organism>
<dbReference type="GO" id="GO:0000981">
    <property type="term" value="F:DNA-binding transcription factor activity, RNA polymerase II-specific"/>
    <property type="evidence" value="ECO:0007669"/>
    <property type="project" value="TreeGrafter"/>
</dbReference>
<dbReference type="Proteomes" id="UP000698800">
    <property type="component" value="Unassembled WGS sequence"/>
</dbReference>
<comment type="caution">
    <text evidence="9">The sequence shown here is derived from an EMBL/GenBank/DDBJ whole genome shotgun (WGS) entry which is preliminary data.</text>
</comment>
<dbReference type="GO" id="GO:0045944">
    <property type="term" value="P:positive regulation of transcription by RNA polymerase II"/>
    <property type="evidence" value="ECO:0007669"/>
    <property type="project" value="TreeGrafter"/>
</dbReference>
<dbReference type="EMBL" id="JAGHQL010000101">
    <property type="protein sequence ID" value="KAH0538652.1"/>
    <property type="molecule type" value="Genomic_DNA"/>
</dbReference>
<keyword evidence="7" id="KW-0539">Nucleus</keyword>
<evidence type="ECO:0000313" key="9">
    <source>
        <dbReference type="EMBL" id="KAH0538652.1"/>
    </source>
</evidence>